<name>H8MVP6_CORCM</name>
<evidence type="ECO:0000256" key="1">
    <source>
        <dbReference type="SAM" id="Phobius"/>
    </source>
</evidence>
<sequence length="234" mass="25669">MFFRIIHTLVHLAFGAMPVDCCALLRCRSRPIMDHEKFKNVANGIQSLVFAVGAVVTAGWAIFTFTALGSQNKAAAEQLELEQRIRQEPMLQIELSMQQSPALVEDQLLRISAVLRNEGKRTLAIGLMDGPLTMVRVDVTGGHMKVLSSPLNMQNIKIESNGQLTSIEQRILRPGQSRTIPFAVRVSEPGDYLIQFSGAYAGVELRAGDVVDTKDVTIEGLAQIFVHVAAKSAR</sequence>
<gene>
    <name evidence="2" type="ordered locus">COCOR_04026</name>
</gene>
<reference evidence="2 3" key="1">
    <citation type="journal article" date="2012" name="J. Bacteriol.">
        <title>Complete Genome Sequence of the Fruiting Myxobacterium Corallococcus coralloides DSM 2259.</title>
        <authorList>
            <person name="Huntley S."/>
            <person name="Zhang Y."/>
            <person name="Treuner-Lange A."/>
            <person name="Kneip S."/>
            <person name="Sensen C.W."/>
            <person name="Sogaard-Andersen L."/>
        </authorList>
    </citation>
    <scope>NUCLEOTIDE SEQUENCE [LARGE SCALE GENOMIC DNA]</scope>
    <source>
        <strain evidence="3">ATCC 25202 / DSM 2259 / NBRC 100086 / M2</strain>
    </source>
</reference>
<dbReference type="InParanoid" id="H8MVP6"/>
<dbReference type="EMBL" id="CP003389">
    <property type="protein sequence ID" value="AFE05577.1"/>
    <property type="molecule type" value="Genomic_DNA"/>
</dbReference>
<keyword evidence="1" id="KW-1133">Transmembrane helix</keyword>
<keyword evidence="1" id="KW-0812">Transmembrane</keyword>
<protein>
    <submittedName>
        <fullName evidence="2">Uncharacterized protein</fullName>
    </submittedName>
</protein>
<reference evidence="3" key="2">
    <citation type="submission" date="2012-03" db="EMBL/GenBank/DDBJ databases">
        <title>Genome sequence of the fruiting myxobacterium Corallococcus coralloides DSM 2259.</title>
        <authorList>
            <person name="Huntley S."/>
            <person name="Zhang Y."/>
            <person name="Treuner-Lange A."/>
            <person name="Sensen C.W."/>
            <person name="Sogaard-Andersen L."/>
        </authorList>
    </citation>
    <scope>NUCLEOTIDE SEQUENCE [LARGE SCALE GENOMIC DNA]</scope>
    <source>
        <strain evidence="3">ATCC 25202 / DSM 2259 / NBRC 100086 / M2</strain>
    </source>
</reference>
<evidence type="ECO:0000313" key="3">
    <source>
        <dbReference type="Proteomes" id="UP000007587"/>
    </source>
</evidence>
<proteinExistence type="predicted"/>
<dbReference type="HOGENOM" id="CLU_1183417_0_0_7"/>
<keyword evidence="1" id="KW-0472">Membrane</keyword>
<accession>H8MVP6</accession>
<feature type="transmembrane region" description="Helical" evidence="1">
    <location>
        <begin position="45"/>
        <end position="68"/>
    </location>
</feature>
<dbReference type="KEGG" id="ccx:COCOR_04026"/>
<organism evidence="2 3">
    <name type="scientific">Corallococcus coralloides (strain ATCC 25202 / DSM 2259 / NBRC 100086 / M2)</name>
    <name type="common">Myxococcus coralloides</name>
    <dbReference type="NCBI Taxonomy" id="1144275"/>
    <lineage>
        <taxon>Bacteria</taxon>
        <taxon>Pseudomonadati</taxon>
        <taxon>Myxococcota</taxon>
        <taxon>Myxococcia</taxon>
        <taxon>Myxococcales</taxon>
        <taxon>Cystobacterineae</taxon>
        <taxon>Myxococcaceae</taxon>
        <taxon>Corallococcus</taxon>
    </lineage>
</organism>
<keyword evidence="3" id="KW-1185">Reference proteome</keyword>
<evidence type="ECO:0000313" key="2">
    <source>
        <dbReference type="EMBL" id="AFE05577.1"/>
    </source>
</evidence>
<dbReference type="AlphaFoldDB" id="H8MVP6"/>
<dbReference type="Proteomes" id="UP000007587">
    <property type="component" value="Chromosome"/>
</dbReference>